<gene>
    <name evidence="1" type="ORF">L0664_13780</name>
</gene>
<proteinExistence type="predicted"/>
<dbReference type="RefSeq" id="WP_235226464.1">
    <property type="nucleotide sequence ID" value="NZ_JAKGAQ010000003.1"/>
</dbReference>
<dbReference type="Proteomes" id="UP001200557">
    <property type="component" value="Unassembled WGS sequence"/>
</dbReference>
<protein>
    <recommendedName>
        <fullName evidence="3">Transferrin-binding protein B C-lobe/N-lobe beta barrel domain-containing protein</fullName>
    </recommendedName>
</protein>
<sequence>MVHVCIPPALILATGLSLSACGDIKGALEFADTRDDFLSRRATLEDRSNTAYLGVPETGEATYRGEASLAVGTKSDGVVLLGDAAITVDFDDSTLSGEMGNFSGFDTNEDFSKYAGVLVLEDGVIGAVNPNDVEGQIVGVLTGDGNVIGVDAFWEGHLKGTPIIGILGDTTPGSSTFTLNDDVVPGTLVTAVTD</sequence>
<dbReference type="Gene3D" id="2.40.160.90">
    <property type="match status" value="1"/>
</dbReference>
<organism evidence="1 2">
    <name type="scientific">Octadecabacter dasysiphoniae</name>
    <dbReference type="NCBI Taxonomy" id="2909341"/>
    <lineage>
        <taxon>Bacteria</taxon>
        <taxon>Pseudomonadati</taxon>
        <taxon>Pseudomonadota</taxon>
        <taxon>Alphaproteobacteria</taxon>
        <taxon>Rhodobacterales</taxon>
        <taxon>Roseobacteraceae</taxon>
        <taxon>Octadecabacter</taxon>
    </lineage>
</organism>
<evidence type="ECO:0008006" key="3">
    <source>
        <dbReference type="Google" id="ProtNLM"/>
    </source>
</evidence>
<comment type="caution">
    <text evidence="1">The sequence shown here is derived from an EMBL/GenBank/DDBJ whole genome shotgun (WGS) entry which is preliminary data.</text>
</comment>
<evidence type="ECO:0000313" key="1">
    <source>
        <dbReference type="EMBL" id="MCF2872141.1"/>
    </source>
</evidence>
<evidence type="ECO:0000313" key="2">
    <source>
        <dbReference type="Proteomes" id="UP001200557"/>
    </source>
</evidence>
<reference evidence="1 2" key="1">
    <citation type="submission" date="2022-01" db="EMBL/GenBank/DDBJ databases">
        <title>Octadecabacter sp. nov., isolated from a marine alga.</title>
        <authorList>
            <person name="Jin M.S."/>
            <person name="Kim H.M."/>
            <person name="Han D.M."/>
            <person name="Jung J.J."/>
            <person name="Jeon C.O."/>
        </authorList>
    </citation>
    <scope>NUCLEOTIDE SEQUENCE [LARGE SCALE GENOMIC DNA]</scope>
    <source>
        <strain evidence="1 2">G9-8</strain>
    </source>
</reference>
<dbReference type="EMBL" id="JAKGAQ010000003">
    <property type="protein sequence ID" value="MCF2872141.1"/>
    <property type="molecule type" value="Genomic_DNA"/>
</dbReference>
<dbReference type="InterPro" id="IPR011250">
    <property type="entry name" value="OMP/PagP_B-barrel"/>
</dbReference>
<dbReference type="SUPFAM" id="SSF56925">
    <property type="entry name" value="OMPA-like"/>
    <property type="match status" value="1"/>
</dbReference>
<accession>A0ABS9CZ16</accession>
<keyword evidence="2" id="KW-1185">Reference proteome</keyword>
<name>A0ABS9CZ16_9RHOB</name>